<evidence type="ECO:0000256" key="2">
    <source>
        <dbReference type="ARBA" id="ARBA00022448"/>
    </source>
</evidence>
<protein>
    <submittedName>
        <fullName evidence="6">Zinc transport system substrate-binding protein</fullName>
    </submittedName>
</protein>
<dbReference type="PROSITE" id="PS51257">
    <property type="entry name" value="PROKAR_LIPOPROTEIN"/>
    <property type="match status" value="1"/>
</dbReference>
<evidence type="ECO:0000313" key="6">
    <source>
        <dbReference type="EMBL" id="SIQ51623.1"/>
    </source>
</evidence>
<evidence type="ECO:0000256" key="4">
    <source>
        <dbReference type="RuleBase" id="RU003512"/>
    </source>
</evidence>
<dbReference type="CDD" id="cd01017">
    <property type="entry name" value="AdcA"/>
    <property type="match status" value="1"/>
</dbReference>
<dbReference type="RefSeq" id="WP_068581265.1">
    <property type="nucleotide sequence ID" value="NZ_FTNK01000002.1"/>
</dbReference>
<evidence type="ECO:0000313" key="7">
    <source>
        <dbReference type="Proteomes" id="UP000186666"/>
    </source>
</evidence>
<name>A0ABY1JP04_9BACL</name>
<comment type="caution">
    <text evidence="6">The sequence shown here is derived from an EMBL/GenBank/DDBJ whole genome shotgun (WGS) entry which is preliminary data.</text>
</comment>
<keyword evidence="3 5" id="KW-0732">Signal</keyword>
<feature type="signal peptide" evidence="5">
    <location>
        <begin position="1"/>
        <end position="27"/>
    </location>
</feature>
<reference evidence="6 7" key="1">
    <citation type="submission" date="2017-01" db="EMBL/GenBank/DDBJ databases">
        <authorList>
            <person name="Varghese N."/>
            <person name="Submissions S."/>
        </authorList>
    </citation>
    <scope>NUCLEOTIDE SEQUENCE [LARGE SCALE GENOMIC DNA]</scope>
    <source>
        <strain evidence="6 7">ATCC 23464</strain>
    </source>
</reference>
<keyword evidence="7" id="KW-1185">Reference proteome</keyword>
<dbReference type="Pfam" id="PF01297">
    <property type="entry name" value="ZnuA"/>
    <property type="match status" value="1"/>
</dbReference>
<evidence type="ECO:0000256" key="3">
    <source>
        <dbReference type="ARBA" id="ARBA00022729"/>
    </source>
</evidence>
<organism evidence="6 7">
    <name type="scientific">Paenibacillus macquariensis</name>
    <dbReference type="NCBI Taxonomy" id="948756"/>
    <lineage>
        <taxon>Bacteria</taxon>
        <taxon>Bacillati</taxon>
        <taxon>Bacillota</taxon>
        <taxon>Bacilli</taxon>
        <taxon>Bacillales</taxon>
        <taxon>Paenibacillaceae</taxon>
        <taxon>Paenibacillus</taxon>
    </lineage>
</organism>
<dbReference type="Gene3D" id="3.40.50.1980">
    <property type="entry name" value="Nitrogenase molybdenum iron protein domain"/>
    <property type="match status" value="2"/>
</dbReference>
<accession>A0ABY1JP04</accession>
<dbReference type="Proteomes" id="UP000186666">
    <property type="component" value="Unassembled WGS sequence"/>
</dbReference>
<evidence type="ECO:0000256" key="5">
    <source>
        <dbReference type="SAM" id="SignalP"/>
    </source>
</evidence>
<dbReference type="SUPFAM" id="SSF53807">
    <property type="entry name" value="Helical backbone' metal receptor"/>
    <property type="match status" value="1"/>
</dbReference>
<feature type="chain" id="PRO_5045424446" evidence="5">
    <location>
        <begin position="28"/>
        <end position="332"/>
    </location>
</feature>
<dbReference type="InterPro" id="IPR006127">
    <property type="entry name" value="ZnuA-like"/>
</dbReference>
<dbReference type="PRINTS" id="PR00690">
    <property type="entry name" value="ADHESNFAMILY"/>
</dbReference>
<dbReference type="InterPro" id="IPR006129">
    <property type="entry name" value="AdhesinB"/>
</dbReference>
<dbReference type="PRINTS" id="PR00691">
    <property type="entry name" value="ADHESINB"/>
</dbReference>
<dbReference type="InterPro" id="IPR006128">
    <property type="entry name" value="Lipoprotein_PsaA-like"/>
</dbReference>
<dbReference type="InterPro" id="IPR050492">
    <property type="entry name" value="Bact_metal-bind_prot9"/>
</dbReference>
<proteinExistence type="inferred from homology"/>
<evidence type="ECO:0000256" key="1">
    <source>
        <dbReference type="ARBA" id="ARBA00011028"/>
    </source>
</evidence>
<comment type="similarity">
    <text evidence="1 4">Belongs to the bacterial solute-binding protein 9 family.</text>
</comment>
<sequence>MNSWFKKSFVFMAASALLITGCGKNNAATNNEVKNATTPESAIQTEQKLKVVTSFYPMYEFSKQVGGEHADVVALVPVGTEPHDWEPSAKDMALISDADIFVYNGIVEEWAEKAIASASNEKRVVVEASHGIDLMEGEAHEHDEDEVQSEEVHTDEEHSLDPHVWLSPVLAQKEVTSILEAYVKADPEHEADYKKNADTYITKLQELDKAYKSGLKDVKKKEFVTQHAAFGYLAKEYGITQVAIAGLSPDQEPAPDKMVDIVKFAKEHYVTTIFFETLVDHKVAETVAKEIGAKTDVLNPIEGLTEEESNNHMDYISVMKKNLEGLIKALSE</sequence>
<dbReference type="PANTHER" id="PTHR42953:SF3">
    <property type="entry name" value="HIGH-AFFINITY ZINC UPTAKE SYSTEM PROTEIN ZNUA"/>
    <property type="match status" value="1"/>
</dbReference>
<keyword evidence="2 4" id="KW-0813">Transport</keyword>
<dbReference type="EMBL" id="FTNK01000002">
    <property type="protein sequence ID" value="SIQ51623.1"/>
    <property type="molecule type" value="Genomic_DNA"/>
</dbReference>
<gene>
    <name evidence="6" type="ORF">SAMN05421578_102360</name>
</gene>
<dbReference type="PANTHER" id="PTHR42953">
    <property type="entry name" value="HIGH-AFFINITY ZINC UPTAKE SYSTEM PROTEIN ZNUA-RELATED"/>
    <property type="match status" value="1"/>
</dbReference>